<evidence type="ECO:0000313" key="2">
    <source>
        <dbReference type="EMBL" id="MBI5251554.1"/>
    </source>
</evidence>
<feature type="transmembrane region" description="Helical" evidence="1">
    <location>
        <begin position="63"/>
        <end position="85"/>
    </location>
</feature>
<feature type="transmembrane region" description="Helical" evidence="1">
    <location>
        <begin position="302"/>
        <end position="322"/>
    </location>
</feature>
<evidence type="ECO:0000313" key="3">
    <source>
        <dbReference type="Proteomes" id="UP000807825"/>
    </source>
</evidence>
<proteinExistence type="predicted"/>
<feature type="transmembrane region" description="Helical" evidence="1">
    <location>
        <begin position="500"/>
        <end position="523"/>
    </location>
</feature>
<comment type="caution">
    <text evidence="2">The sequence shown here is derived from an EMBL/GenBank/DDBJ whole genome shotgun (WGS) entry which is preliminary data.</text>
</comment>
<feature type="transmembrane region" description="Helical" evidence="1">
    <location>
        <begin position="328"/>
        <end position="350"/>
    </location>
</feature>
<feature type="transmembrane region" description="Helical" evidence="1">
    <location>
        <begin position="31"/>
        <end position="51"/>
    </location>
</feature>
<keyword evidence="1" id="KW-0472">Membrane</keyword>
<feature type="transmembrane region" description="Helical" evidence="1">
    <location>
        <begin position="6"/>
        <end position="24"/>
    </location>
</feature>
<organism evidence="2 3">
    <name type="scientific">Desulfomonile tiedjei</name>
    <dbReference type="NCBI Taxonomy" id="2358"/>
    <lineage>
        <taxon>Bacteria</taxon>
        <taxon>Pseudomonadati</taxon>
        <taxon>Thermodesulfobacteriota</taxon>
        <taxon>Desulfomonilia</taxon>
        <taxon>Desulfomonilales</taxon>
        <taxon>Desulfomonilaceae</taxon>
        <taxon>Desulfomonile</taxon>
    </lineage>
</organism>
<gene>
    <name evidence="2" type="ORF">HY912_18850</name>
</gene>
<protein>
    <submittedName>
        <fullName evidence="2">Uncharacterized protein</fullName>
    </submittedName>
</protein>
<dbReference type="AlphaFoldDB" id="A0A9D6V4U3"/>
<feature type="transmembrane region" description="Helical" evidence="1">
    <location>
        <begin position="277"/>
        <end position="295"/>
    </location>
</feature>
<keyword evidence="1" id="KW-1133">Transmembrane helix</keyword>
<feature type="transmembrane region" description="Helical" evidence="1">
    <location>
        <begin position="106"/>
        <end position="124"/>
    </location>
</feature>
<feature type="transmembrane region" description="Helical" evidence="1">
    <location>
        <begin position="357"/>
        <end position="378"/>
    </location>
</feature>
<accession>A0A9D6V4U3</accession>
<name>A0A9D6V4U3_9BACT</name>
<sequence>MEILGYITLTIFLGLMLLTLFGYIRTPVQTVLVLSTVLCLFVGGAFRFAYWGWDSVMLLPNEFLGGIILHPITALLTGLFLAGGLKASGGFEALKVLLGYLRKSPIGLVGTLVILINLPVISSLPCGRILAAALLPLLFTFGFEGGMGILTKSQLIVLIGAFTRNSMGSCGPSPIGGVGQIGEGFLGSFFPTASEGILRAPQAFSLILGTAIVALFLKFVSQRLYPDDVSLREAPASAVGGQEPEIHAPLQGYLSLVIFVFSLLIAIFQPFGKMPVQTVLVAGALLMIVVCRIRLNDLMEGIILLPVTAMAAGFLAAGALAATGGFDALGVILNSLVNVPFLGIAGMLAIFVQFQTILPLSCARILAAALVPVLYLFGPAKFGFLDWSQLAIVMAAFIINATTSCGPSPLGGGGMMGEGTMRAETGFIKGAYTFASMAIMAPLAAIYMKFLNLSVFQPSDPNFVKDIVVIGEFTLVIAAVNVLFVYAGGRVFSQDASRNFFIQLVGFLLSGAMAGGVLAFALFEANFTAILQGITGGVIAAALIGLMVPARLSRRMSETLTGEAIEGVR</sequence>
<keyword evidence="1" id="KW-0812">Transmembrane</keyword>
<dbReference type="Proteomes" id="UP000807825">
    <property type="component" value="Unassembled WGS sequence"/>
</dbReference>
<feature type="transmembrane region" description="Helical" evidence="1">
    <location>
        <begin position="130"/>
        <end position="150"/>
    </location>
</feature>
<feature type="transmembrane region" description="Helical" evidence="1">
    <location>
        <begin position="529"/>
        <end position="548"/>
    </location>
</feature>
<feature type="transmembrane region" description="Helical" evidence="1">
    <location>
        <begin position="390"/>
        <end position="410"/>
    </location>
</feature>
<evidence type="ECO:0000256" key="1">
    <source>
        <dbReference type="SAM" id="Phobius"/>
    </source>
</evidence>
<feature type="transmembrane region" description="Helical" evidence="1">
    <location>
        <begin position="431"/>
        <end position="448"/>
    </location>
</feature>
<feature type="transmembrane region" description="Helical" evidence="1">
    <location>
        <begin position="468"/>
        <end position="488"/>
    </location>
</feature>
<reference evidence="2" key="1">
    <citation type="submission" date="2020-07" db="EMBL/GenBank/DDBJ databases">
        <title>Huge and variable diversity of episymbiotic CPR bacteria and DPANN archaea in groundwater ecosystems.</title>
        <authorList>
            <person name="He C.Y."/>
            <person name="Keren R."/>
            <person name="Whittaker M."/>
            <person name="Farag I.F."/>
            <person name="Doudna J."/>
            <person name="Cate J.H.D."/>
            <person name="Banfield J.F."/>
        </authorList>
    </citation>
    <scope>NUCLEOTIDE SEQUENCE</scope>
    <source>
        <strain evidence="2">NC_groundwater_1664_Pr3_B-0.1um_52_9</strain>
    </source>
</reference>
<dbReference type="EMBL" id="JACRDE010000494">
    <property type="protein sequence ID" value="MBI5251554.1"/>
    <property type="molecule type" value="Genomic_DNA"/>
</dbReference>
<feature type="transmembrane region" description="Helical" evidence="1">
    <location>
        <begin position="252"/>
        <end position="271"/>
    </location>
</feature>